<dbReference type="AlphaFoldDB" id="A0A5S4WNE5"/>
<evidence type="ECO:0000256" key="1">
    <source>
        <dbReference type="SAM" id="MobiDB-lite"/>
    </source>
</evidence>
<keyword evidence="3" id="KW-1185">Reference proteome</keyword>
<feature type="compositionally biased region" description="Low complexity" evidence="1">
    <location>
        <begin position="121"/>
        <end position="133"/>
    </location>
</feature>
<comment type="caution">
    <text evidence="2">The sequence shown here is derived from an EMBL/GenBank/DDBJ whole genome shotgun (WGS) entry which is preliminary data.</text>
</comment>
<name>A0A5S4WNE5_9BRAD</name>
<protein>
    <submittedName>
        <fullName evidence="2">Uncharacterized protein</fullName>
    </submittedName>
</protein>
<sequence length="155" mass="16975">MDAPFYRLVQDYDALVQTLRERSEQMEIARLELDRLSGLASGYSGKVLAPTRIKFIGSSLGPLLQTLGLILIAVENPAARDTTLALRTPFDASNRRVGNHCNSPRKPAPGIERESVAEIAPSPQQPQQRSEPVSRAHLRVIQPRRAGARWGGGAL</sequence>
<organism evidence="2 3">
    <name type="scientific">Bradyrhizobium cytisi</name>
    <dbReference type="NCBI Taxonomy" id="515489"/>
    <lineage>
        <taxon>Bacteria</taxon>
        <taxon>Pseudomonadati</taxon>
        <taxon>Pseudomonadota</taxon>
        <taxon>Alphaproteobacteria</taxon>
        <taxon>Hyphomicrobiales</taxon>
        <taxon>Nitrobacteraceae</taxon>
        <taxon>Bradyrhizobium</taxon>
    </lineage>
</organism>
<dbReference type="OrthoDB" id="8239765at2"/>
<evidence type="ECO:0000313" key="2">
    <source>
        <dbReference type="EMBL" id="TYL83620.1"/>
    </source>
</evidence>
<gene>
    <name evidence="2" type="ORF">FXB38_18160</name>
</gene>
<evidence type="ECO:0000313" key="3">
    <source>
        <dbReference type="Proteomes" id="UP000324853"/>
    </source>
</evidence>
<proteinExistence type="predicted"/>
<dbReference type="RefSeq" id="WP_148752302.1">
    <property type="nucleotide sequence ID" value="NZ_VSSR01000027.1"/>
</dbReference>
<dbReference type="Proteomes" id="UP000324853">
    <property type="component" value="Unassembled WGS sequence"/>
</dbReference>
<reference evidence="2 3" key="1">
    <citation type="submission" date="2019-08" db="EMBL/GenBank/DDBJ databases">
        <title>Bradyrhizobium hipponensis sp. nov., a rhizobium isolated from a Lupinus angustifolius root nodule in Tunisia.</title>
        <authorList>
            <person name="Off K."/>
            <person name="Rejili M."/>
            <person name="Mars M."/>
            <person name="Brachmann A."/>
            <person name="Marin M."/>
        </authorList>
    </citation>
    <scope>NUCLEOTIDE SEQUENCE [LARGE SCALE GENOMIC DNA]</scope>
    <source>
        <strain evidence="2 3">CTAW11</strain>
    </source>
</reference>
<dbReference type="EMBL" id="VSSR01000027">
    <property type="protein sequence ID" value="TYL83620.1"/>
    <property type="molecule type" value="Genomic_DNA"/>
</dbReference>
<feature type="region of interest" description="Disordered" evidence="1">
    <location>
        <begin position="91"/>
        <end position="155"/>
    </location>
</feature>
<accession>A0A5S4WNE5</accession>